<reference evidence="2 3" key="1">
    <citation type="journal article" date="2010" name="Nature">
        <title>The sequence and de novo assembly of the giant panda genome.</title>
        <authorList>
            <person name="Li R."/>
            <person name="Fan W."/>
            <person name="Tian G."/>
            <person name="Zhu H."/>
            <person name="He L."/>
            <person name="Cai J."/>
            <person name="Huang Q."/>
            <person name="Cai Q."/>
            <person name="Li B."/>
            <person name="Bai Y."/>
            <person name="Zhang Z."/>
            <person name="Zhang Y."/>
            <person name="Wang W."/>
            <person name="Li J."/>
            <person name="Wei F."/>
            <person name="Li H."/>
            <person name="Jian M."/>
            <person name="Li J."/>
            <person name="Zhang Z."/>
            <person name="Nielsen R."/>
            <person name="Li D."/>
            <person name="Gu W."/>
            <person name="Yang Z."/>
            <person name="Xuan Z."/>
            <person name="Ryder O.A."/>
            <person name="Leung F.C."/>
            <person name="Zhou Y."/>
            <person name="Cao J."/>
            <person name="Sun X."/>
            <person name="Fu Y."/>
            <person name="Fang X."/>
            <person name="Guo X."/>
            <person name="Wang B."/>
            <person name="Hou R."/>
            <person name="Shen F."/>
            <person name="Mu B."/>
            <person name="Ni P."/>
            <person name="Lin R."/>
            <person name="Qian W."/>
            <person name="Wang G."/>
            <person name="Yu C."/>
            <person name="Nie W."/>
            <person name="Wang J."/>
            <person name="Wu Z."/>
            <person name="Liang H."/>
            <person name="Min J."/>
            <person name="Wu Q."/>
            <person name="Cheng S."/>
            <person name="Ruan J."/>
            <person name="Wang M."/>
            <person name="Shi Z."/>
            <person name="Wen M."/>
            <person name="Liu B."/>
            <person name="Ren X."/>
            <person name="Zheng H."/>
            <person name="Dong D."/>
            <person name="Cook K."/>
            <person name="Shan G."/>
            <person name="Zhang H."/>
            <person name="Kosiol C."/>
            <person name="Xie X."/>
            <person name="Lu Z."/>
            <person name="Zheng H."/>
            <person name="Li Y."/>
            <person name="Steiner C.C."/>
            <person name="Lam T.T."/>
            <person name="Lin S."/>
            <person name="Zhang Q."/>
            <person name="Li G."/>
            <person name="Tian J."/>
            <person name="Gong T."/>
            <person name="Liu H."/>
            <person name="Zhang D."/>
            <person name="Fang L."/>
            <person name="Ye C."/>
            <person name="Zhang J."/>
            <person name="Hu W."/>
            <person name="Xu A."/>
            <person name="Ren Y."/>
            <person name="Zhang G."/>
            <person name="Bruford M.W."/>
            <person name="Li Q."/>
            <person name="Ma L."/>
            <person name="Guo Y."/>
            <person name="An N."/>
            <person name="Hu Y."/>
            <person name="Zheng Y."/>
            <person name="Shi Y."/>
            <person name="Li Z."/>
            <person name="Liu Q."/>
            <person name="Chen Y."/>
            <person name="Zhao J."/>
            <person name="Qu N."/>
            <person name="Zhao S."/>
            <person name="Tian F."/>
            <person name="Wang X."/>
            <person name="Wang H."/>
            <person name="Xu L."/>
            <person name="Liu X."/>
            <person name="Vinar T."/>
            <person name="Wang Y."/>
            <person name="Lam T.W."/>
            <person name="Yiu S.M."/>
            <person name="Liu S."/>
            <person name="Zhang H."/>
            <person name="Li D."/>
            <person name="Huang Y."/>
            <person name="Wang X."/>
            <person name="Yang G."/>
            <person name="Jiang Z."/>
            <person name="Wang J."/>
            <person name="Qin N."/>
            <person name="Li L."/>
            <person name="Li J."/>
            <person name="Bolund L."/>
            <person name="Kristiansen K."/>
            <person name="Wong G.K."/>
            <person name="Olson M."/>
            <person name="Zhang X."/>
            <person name="Li S."/>
            <person name="Yang H."/>
            <person name="Wang J."/>
            <person name="Wang J."/>
        </authorList>
    </citation>
    <scope>NUCLEOTIDE SEQUENCE [LARGE SCALE GENOMIC DNA]</scope>
</reference>
<proteinExistence type="predicted"/>
<feature type="coiled-coil region" evidence="1">
    <location>
        <begin position="25"/>
        <end position="117"/>
    </location>
</feature>
<gene>
    <name evidence="2" type="primary">ODAD1</name>
</gene>
<dbReference type="Proteomes" id="UP000008912">
    <property type="component" value="Unassembled WGS sequence"/>
</dbReference>
<dbReference type="GO" id="GO:0005930">
    <property type="term" value="C:axoneme"/>
    <property type="evidence" value="ECO:0007669"/>
    <property type="project" value="TreeGrafter"/>
</dbReference>
<dbReference type="GeneTree" id="ENSGT00940000153116"/>
<reference evidence="2" key="3">
    <citation type="submission" date="2025-09" db="UniProtKB">
        <authorList>
            <consortium name="Ensembl"/>
        </authorList>
    </citation>
    <scope>IDENTIFICATION</scope>
</reference>
<keyword evidence="1" id="KW-0175">Coiled coil</keyword>
<evidence type="ECO:0000313" key="2">
    <source>
        <dbReference type="Ensembl" id="ENSAMEP00000039654.1"/>
    </source>
</evidence>
<keyword evidence="3" id="KW-1185">Reference proteome</keyword>
<dbReference type="AlphaFoldDB" id="A0A7N5KFG8"/>
<dbReference type="PANTHER" id="PTHR21694:SF35">
    <property type="entry name" value="OUTER DYNEIN ARM-DOCKING COMPLEX SUBUNIT 1"/>
    <property type="match status" value="1"/>
</dbReference>
<evidence type="ECO:0000256" key="1">
    <source>
        <dbReference type="SAM" id="Coils"/>
    </source>
</evidence>
<organism evidence="2 3">
    <name type="scientific">Ailuropoda melanoleuca</name>
    <name type="common">Giant panda</name>
    <dbReference type="NCBI Taxonomy" id="9646"/>
    <lineage>
        <taxon>Eukaryota</taxon>
        <taxon>Metazoa</taxon>
        <taxon>Chordata</taxon>
        <taxon>Craniata</taxon>
        <taxon>Vertebrata</taxon>
        <taxon>Euteleostomi</taxon>
        <taxon>Mammalia</taxon>
        <taxon>Eutheria</taxon>
        <taxon>Laurasiatheria</taxon>
        <taxon>Carnivora</taxon>
        <taxon>Caniformia</taxon>
        <taxon>Ursidae</taxon>
        <taxon>Ailuropoda</taxon>
    </lineage>
</organism>
<name>A0A7N5KFG8_AILME</name>
<dbReference type="GO" id="GO:0036158">
    <property type="term" value="P:outer dynein arm assembly"/>
    <property type="evidence" value="ECO:0007669"/>
    <property type="project" value="TreeGrafter"/>
</dbReference>
<dbReference type="Ensembl" id="ENSAMET00000028802.1">
    <property type="protein sequence ID" value="ENSAMEP00000039654.1"/>
    <property type="gene ID" value="ENSAMEG00000015067.2"/>
</dbReference>
<evidence type="ECO:0000313" key="3">
    <source>
        <dbReference type="Proteomes" id="UP000008912"/>
    </source>
</evidence>
<protein>
    <submittedName>
        <fullName evidence="2">Outer dynein arm docking complex subunit 1</fullName>
    </submittedName>
</protein>
<accession>A0A7N5KFG8</accession>
<sequence length="143" mass="16240">GQGDLPGEPSRESPWLVLPSVDWELSRLQRQCKVMEGERRAYSKEVHQRINKQLEEIQRLEGVRDKLQVQISVAQSQVKRLRDSKRLENMGQLLKCRVQVQAEVKELQEQTRALDKQVGSGTRLCGPHLGAGIQTALSLSFLV</sequence>
<dbReference type="GO" id="GO:0003341">
    <property type="term" value="P:cilium movement"/>
    <property type="evidence" value="ECO:0007669"/>
    <property type="project" value="TreeGrafter"/>
</dbReference>
<dbReference type="PANTHER" id="PTHR21694">
    <property type="entry name" value="COILED-COIL DOMAIN-CONTAINING PROTEIN 63"/>
    <property type="match status" value="1"/>
</dbReference>
<dbReference type="InterPro" id="IPR051876">
    <property type="entry name" value="ODA-DC/CCD"/>
</dbReference>
<reference evidence="2" key="2">
    <citation type="submission" date="2025-08" db="UniProtKB">
        <authorList>
            <consortium name="Ensembl"/>
        </authorList>
    </citation>
    <scope>IDENTIFICATION</scope>
</reference>